<proteinExistence type="predicted"/>
<sequence>MMKMKLKSPWLLSLALVILFSVFFVWSSTRMQSLESQVATLKTDLSQMREGQGVLQNEAPDSQDPAPDENSVALESPAVPEPDEVPEEDVKKPETPERALGELFRAFAESDTAKQLQKWGNQSRAARVYEALIGEFNLEGDEKEYFLQLTSSSVGAQEKLWSDLLATQDSAERQEIIAQYEADSEKLKLDMQDFLNNEEDFQRFSDFEERRPIYEQMGGIRSSMQRSNLPLSSVQETQLVEAMQQARTSSGIADRWEGNAVVNQIDNPGMAERFRADWDNMQQELLAPASGILEPAQLEVFQRQQAQTRQGVMTALLFTESTMKATE</sequence>
<evidence type="ECO:0000313" key="2">
    <source>
        <dbReference type="EMBL" id="GHC47689.1"/>
    </source>
</evidence>
<dbReference type="AlphaFoldDB" id="A0A918TGR4"/>
<reference evidence="2" key="2">
    <citation type="submission" date="2020-09" db="EMBL/GenBank/DDBJ databases">
        <authorList>
            <person name="Sun Q."/>
            <person name="Kim S."/>
        </authorList>
    </citation>
    <scope>NUCLEOTIDE SEQUENCE</scope>
    <source>
        <strain evidence="2">KCTC 12988</strain>
    </source>
</reference>
<evidence type="ECO:0000313" key="3">
    <source>
        <dbReference type="Proteomes" id="UP000644507"/>
    </source>
</evidence>
<protein>
    <submittedName>
        <fullName evidence="2">Uncharacterized protein</fullName>
    </submittedName>
</protein>
<dbReference type="Proteomes" id="UP000644507">
    <property type="component" value="Unassembled WGS sequence"/>
</dbReference>
<gene>
    <name evidence="2" type="ORF">GCM10007100_11830</name>
</gene>
<comment type="caution">
    <text evidence="2">The sequence shown here is derived from an EMBL/GenBank/DDBJ whole genome shotgun (WGS) entry which is preliminary data.</text>
</comment>
<dbReference type="EMBL" id="BMXI01000004">
    <property type="protein sequence ID" value="GHC47689.1"/>
    <property type="molecule type" value="Genomic_DNA"/>
</dbReference>
<evidence type="ECO:0000256" key="1">
    <source>
        <dbReference type="SAM" id="MobiDB-lite"/>
    </source>
</evidence>
<feature type="region of interest" description="Disordered" evidence="1">
    <location>
        <begin position="56"/>
        <end position="96"/>
    </location>
</feature>
<reference evidence="2" key="1">
    <citation type="journal article" date="2014" name="Int. J. Syst. Evol. Microbiol.">
        <title>Complete genome sequence of Corynebacterium casei LMG S-19264T (=DSM 44701T), isolated from a smear-ripened cheese.</title>
        <authorList>
            <consortium name="US DOE Joint Genome Institute (JGI-PGF)"/>
            <person name="Walter F."/>
            <person name="Albersmeier A."/>
            <person name="Kalinowski J."/>
            <person name="Ruckert C."/>
        </authorList>
    </citation>
    <scope>NUCLEOTIDE SEQUENCE</scope>
    <source>
        <strain evidence="2">KCTC 12988</strain>
    </source>
</reference>
<keyword evidence="3" id="KW-1185">Reference proteome</keyword>
<name>A0A918TGR4_9BACT</name>
<organism evidence="2 3">
    <name type="scientific">Roseibacillus persicicus</name>
    <dbReference type="NCBI Taxonomy" id="454148"/>
    <lineage>
        <taxon>Bacteria</taxon>
        <taxon>Pseudomonadati</taxon>
        <taxon>Verrucomicrobiota</taxon>
        <taxon>Verrucomicrobiia</taxon>
        <taxon>Verrucomicrobiales</taxon>
        <taxon>Verrucomicrobiaceae</taxon>
        <taxon>Roseibacillus</taxon>
    </lineage>
</organism>
<accession>A0A918TGR4</accession>
<dbReference type="RefSeq" id="WP_189568263.1">
    <property type="nucleotide sequence ID" value="NZ_BMXI01000004.1"/>
</dbReference>